<dbReference type="AlphaFoldDB" id="S8DWJ3"/>
<evidence type="ECO:0000313" key="3">
    <source>
        <dbReference type="Proteomes" id="UP000015241"/>
    </source>
</evidence>
<evidence type="ECO:0000256" key="1">
    <source>
        <dbReference type="SAM" id="MobiDB-lite"/>
    </source>
</evidence>
<feature type="region of interest" description="Disordered" evidence="1">
    <location>
        <begin position="1"/>
        <end position="29"/>
    </location>
</feature>
<dbReference type="EMBL" id="KE504205">
    <property type="protein sequence ID" value="EPS95538.1"/>
    <property type="molecule type" value="Genomic_DNA"/>
</dbReference>
<name>S8DWJ3_FOMSC</name>
<feature type="compositionally biased region" description="Polar residues" evidence="1">
    <location>
        <begin position="9"/>
        <end position="29"/>
    </location>
</feature>
<dbReference type="HOGENOM" id="CLU_2904215_0_0_1"/>
<reference evidence="2 3" key="1">
    <citation type="journal article" date="2012" name="Science">
        <title>The Paleozoic origin of enzymatic lignin decomposition reconstructed from 31 fungal genomes.</title>
        <authorList>
            <person name="Floudas D."/>
            <person name="Binder M."/>
            <person name="Riley R."/>
            <person name="Barry K."/>
            <person name="Blanchette R.A."/>
            <person name="Henrissat B."/>
            <person name="Martinez A.T."/>
            <person name="Otillar R."/>
            <person name="Spatafora J.W."/>
            <person name="Yadav J.S."/>
            <person name="Aerts A."/>
            <person name="Benoit I."/>
            <person name="Boyd A."/>
            <person name="Carlson A."/>
            <person name="Copeland A."/>
            <person name="Coutinho P.M."/>
            <person name="de Vries R.P."/>
            <person name="Ferreira P."/>
            <person name="Findley K."/>
            <person name="Foster B."/>
            <person name="Gaskell J."/>
            <person name="Glotzer D."/>
            <person name="Gorecki P."/>
            <person name="Heitman J."/>
            <person name="Hesse C."/>
            <person name="Hori C."/>
            <person name="Igarashi K."/>
            <person name="Jurgens J.A."/>
            <person name="Kallen N."/>
            <person name="Kersten P."/>
            <person name="Kohler A."/>
            <person name="Kuees U."/>
            <person name="Kumar T.K.A."/>
            <person name="Kuo A."/>
            <person name="LaButti K."/>
            <person name="Larrondo L.F."/>
            <person name="Lindquist E."/>
            <person name="Ling A."/>
            <person name="Lombard V."/>
            <person name="Lucas S."/>
            <person name="Lundell T."/>
            <person name="Martin R."/>
            <person name="McLaughlin D.J."/>
            <person name="Morgenstern I."/>
            <person name="Morin E."/>
            <person name="Murat C."/>
            <person name="Nagy L.G."/>
            <person name="Nolan M."/>
            <person name="Ohm R.A."/>
            <person name="Patyshakuliyeva A."/>
            <person name="Rokas A."/>
            <person name="Ruiz-Duenas F.J."/>
            <person name="Sabat G."/>
            <person name="Salamov A."/>
            <person name="Samejima M."/>
            <person name="Schmutz J."/>
            <person name="Slot J.C."/>
            <person name="St John F."/>
            <person name="Stenlid J."/>
            <person name="Sun H."/>
            <person name="Sun S."/>
            <person name="Syed K."/>
            <person name="Tsang A."/>
            <person name="Wiebenga A."/>
            <person name="Young D."/>
            <person name="Pisabarro A."/>
            <person name="Eastwood D.C."/>
            <person name="Martin F."/>
            <person name="Cullen D."/>
            <person name="Grigoriev I.V."/>
            <person name="Hibbett D.S."/>
        </authorList>
    </citation>
    <scope>NUCLEOTIDE SEQUENCE</scope>
    <source>
        <strain evidence="3">FP-58527</strain>
    </source>
</reference>
<evidence type="ECO:0000313" key="2">
    <source>
        <dbReference type="EMBL" id="EPS95538.1"/>
    </source>
</evidence>
<proteinExistence type="predicted"/>
<keyword evidence="3" id="KW-1185">Reference proteome</keyword>
<dbReference type="Proteomes" id="UP000015241">
    <property type="component" value="Unassembled WGS sequence"/>
</dbReference>
<accession>S8DWJ3</accession>
<gene>
    <name evidence="2" type="ORF">FOMPIDRAFT_1025733</name>
</gene>
<dbReference type="InParanoid" id="S8DWJ3"/>
<protein>
    <submittedName>
        <fullName evidence="2">Uncharacterized protein</fullName>
    </submittedName>
</protein>
<sequence length="62" mass="7161">MTRMKDHNTSSTEMLFTRRNSSRSSTPLPFTALDQQFHLQKAGGQRDISLRQLQHADMRTPT</sequence>
<organism evidence="2 3">
    <name type="scientific">Fomitopsis schrenkii</name>
    <name type="common">Brown rot fungus</name>
    <dbReference type="NCBI Taxonomy" id="2126942"/>
    <lineage>
        <taxon>Eukaryota</taxon>
        <taxon>Fungi</taxon>
        <taxon>Dikarya</taxon>
        <taxon>Basidiomycota</taxon>
        <taxon>Agaricomycotina</taxon>
        <taxon>Agaricomycetes</taxon>
        <taxon>Polyporales</taxon>
        <taxon>Fomitopsis</taxon>
    </lineage>
</organism>